<accession>A0ABN2SZT2</accession>
<comment type="caution">
    <text evidence="2">The sequence shown here is derived from an EMBL/GenBank/DDBJ whole genome shotgun (WGS) entry which is preliminary data.</text>
</comment>
<proteinExistence type="predicted"/>
<evidence type="ECO:0000313" key="3">
    <source>
        <dbReference type="Proteomes" id="UP001501585"/>
    </source>
</evidence>
<evidence type="ECO:0000313" key="2">
    <source>
        <dbReference type="EMBL" id="GAA1994466.1"/>
    </source>
</evidence>
<dbReference type="EMBL" id="BAAAPC010000007">
    <property type="protein sequence ID" value="GAA1994466.1"/>
    <property type="molecule type" value="Genomic_DNA"/>
</dbReference>
<feature type="region of interest" description="Disordered" evidence="1">
    <location>
        <begin position="1"/>
        <end position="29"/>
    </location>
</feature>
<organism evidence="2 3">
    <name type="scientific">Nocardiopsis rhodophaea</name>
    <dbReference type="NCBI Taxonomy" id="280238"/>
    <lineage>
        <taxon>Bacteria</taxon>
        <taxon>Bacillati</taxon>
        <taxon>Actinomycetota</taxon>
        <taxon>Actinomycetes</taxon>
        <taxon>Streptosporangiales</taxon>
        <taxon>Nocardiopsidaceae</taxon>
        <taxon>Nocardiopsis</taxon>
    </lineage>
</organism>
<keyword evidence="3" id="KW-1185">Reference proteome</keyword>
<name>A0ABN2SZT2_9ACTN</name>
<gene>
    <name evidence="2" type="ORF">GCM10009799_20730</name>
</gene>
<sequence>MTPSYLSRHGAASEPRCSQRRPGHQHTAPGVAWLPCARPLDHAGPHMDVTGETWSTTIDVADLDPDAMRITESADGTCVHIMLGDARITVPTTGDGADQAAEAMWRLSDLAHEAAHRAAWRIADRATRPRSPG</sequence>
<dbReference type="Proteomes" id="UP001501585">
    <property type="component" value="Unassembled WGS sequence"/>
</dbReference>
<reference evidence="2 3" key="1">
    <citation type="journal article" date="2019" name="Int. J. Syst. Evol. Microbiol.">
        <title>The Global Catalogue of Microorganisms (GCM) 10K type strain sequencing project: providing services to taxonomists for standard genome sequencing and annotation.</title>
        <authorList>
            <consortium name="The Broad Institute Genomics Platform"/>
            <consortium name="The Broad Institute Genome Sequencing Center for Infectious Disease"/>
            <person name="Wu L."/>
            <person name="Ma J."/>
        </authorList>
    </citation>
    <scope>NUCLEOTIDE SEQUENCE [LARGE SCALE GENOMIC DNA]</scope>
    <source>
        <strain evidence="2 3">JCM 15313</strain>
    </source>
</reference>
<protein>
    <submittedName>
        <fullName evidence="2">Uncharacterized protein</fullName>
    </submittedName>
</protein>
<dbReference type="RefSeq" id="WP_344161742.1">
    <property type="nucleotide sequence ID" value="NZ_BAAAPC010000007.1"/>
</dbReference>
<evidence type="ECO:0000256" key="1">
    <source>
        <dbReference type="SAM" id="MobiDB-lite"/>
    </source>
</evidence>